<evidence type="ECO:0000256" key="1">
    <source>
        <dbReference type="SAM" id="Phobius"/>
    </source>
</evidence>
<protein>
    <submittedName>
        <fullName evidence="2">Uncharacterized protein</fullName>
    </submittedName>
</protein>
<dbReference type="RefSeq" id="WP_115171971.1">
    <property type="nucleotide sequence ID" value="NZ_UGYW01000002.1"/>
</dbReference>
<feature type="transmembrane region" description="Helical" evidence="1">
    <location>
        <begin position="42"/>
        <end position="64"/>
    </location>
</feature>
<accession>A0A380CWM3</accession>
<dbReference type="EMBL" id="UGYW01000002">
    <property type="protein sequence ID" value="SUJ30977.1"/>
    <property type="molecule type" value="Genomic_DNA"/>
</dbReference>
<evidence type="ECO:0000313" key="3">
    <source>
        <dbReference type="Proteomes" id="UP000254893"/>
    </source>
</evidence>
<keyword evidence="1" id="KW-0472">Membrane</keyword>
<evidence type="ECO:0000313" key="2">
    <source>
        <dbReference type="EMBL" id="SUJ30977.1"/>
    </source>
</evidence>
<organism evidence="2 3">
    <name type="scientific">Sphingobacterium spiritivorum</name>
    <name type="common">Flavobacterium spiritivorum</name>
    <dbReference type="NCBI Taxonomy" id="258"/>
    <lineage>
        <taxon>Bacteria</taxon>
        <taxon>Pseudomonadati</taxon>
        <taxon>Bacteroidota</taxon>
        <taxon>Sphingobacteriia</taxon>
        <taxon>Sphingobacteriales</taxon>
        <taxon>Sphingobacteriaceae</taxon>
        <taxon>Sphingobacterium</taxon>
    </lineage>
</organism>
<keyword evidence="1" id="KW-1133">Transmembrane helix</keyword>
<reference evidence="2 3" key="1">
    <citation type="submission" date="2018-06" db="EMBL/GenBank/DDBJ databases">
        <authorList>
            <consortium name="Pathogen Informatics"/>
            <person name="Doyle S."/>
        </authorList>
    </citation>
    <scope>NUCLEOTIDE SEQUENCE [LARGE SCALE GENOMIC DNA]</scope>
    <source>
        <strain evidence="2 3">NCTC11388</strain>
    </source>
</reference>
<dbReference type="AlphaFoldDB" id="A0A380CWM3"/>
<proteinExistence type="predicted"/>
<dbReference type="Proteomes" id="UP000254893">
    <property type="component" value="Unassembled WGS sequence"/>
</dbReference>
<gene>
    <name evidence="2" type="ORF">NCTC11388_04912</name>
</gene>
<feature type="transmembrane region" description="Helical" evidence="1">
    <location>
        <begin position="5"/>
        <end position="22"/>
    </location>
</feature>
<name>A0A380CWM3_SPHSI</name>
<keyword evidence="1" id="KW-0812">Transmembrane</keyword>
<feature type="transmembrane region" description="Helical" evidence="1">
    <location>
        <begin position="76"/>
        <end position="97"/>
    </location>
</feature>
<sequence length="101" mass="11734">MKYIGIRVILLLLLLVVIYYVSDYIQEHTVVGDGDYNFEGVIAFFQMTLALAIISVGLFIYEACRFHKRKENKKRNASLILISLILIVLILFAGYFFQFVY</sequence>